<evidence type="ECO:0000259" key="3">
    <source>
        <dbReference type="Pfam" id="PF20269"/>
    </source>
</evidence>
<keyword evidence="2" id="KW-0812">Transmembrane</keyword>
<dbReference type="InterPro" id="IPR046922">
    <property type="entry name" value="CATRA-N"/>
</dbReference>
<dbReference type="Pfam" id="PF20270">
    <property type="entry name" value="CATRA-C"/>
    <property type="match status" value="1"/>
</dbReference>
<sequence>MSLVQPTLVVYLFAAVTGEDPARATASYQQLRQAWHTIADRLHLDTAASTRLPADPREKAPTTTGTALQAGREGPGRLRQMWWNQFHDVAVISLAISADGISEERGWHALHSEWADVAADLVLPTLLGSTQVYTARTATNEPLIVSPTDGAPDKPATTAQLGPYLPGIPASGWADSATLVRTGGFVIYELSPRAGLQPDRQLVVLAPHDRDDELGSWVWQLSLGRLPVYLLNSAKLRHQARIIEQQRAEITQRRLSTYQQLNTIQALMYASPTPDIDQLVNAEVTITKMQAQSEGLVDTQARIATFQRTIGIAASNITTLTDPVLDPTRRSLVDDDQALAQGISAALDDDHAFLAAVTTRAQHVATAAHTLIAQHRVQTERTAQHRANQYNLLQTGILTAVVTALAAVQAFGYKISTVPPPAQPAVIALLAAITLLLYAIPLHHGEKAMTERDFHFAPRHWPTRLLRTAGALTGAALGWTIASLLQTSAGRAHLTTTLAVAGLILATAATTLATRQPRSKTARADPAAGHGGAAALTD</sequence>
<evidence type="ECO:0000313" key="5">
    <source>
        <dbReference type="EMBL" id="MBB5871884.1"/>
    </source>
</evidence>
<reference evidence="5 6" key="1">
    <citation type="submission" date="2020-08" db="EMBL/GenBank/DDBJ databases">
        <title>Sequencing the genomes of 1000 actinobacteria strains.</title>
        <authorList>
            <person name="Klenk H.-P."/>
        </authorList>
    </citation>
    <scope>NUCLEOTIDE SEQUENCE [LARGE SCALE GENOMIC DNA]</scope>
    <source>
        <strain evidence="5 6">DSM 45362</strain>
    </source>
</reference>
<evidence type="ECO:0000259" key="4">
    <source>
        <dbReference type="Pfam" id="PF20270"/>
    </source>
</evidence>
<evidence type="ECO:0000256" key="2">
    <source>
        <dbReference type="SAM" id="Phobius"/>
    </source>
</evidence>
<proteinExistence type="predicted"/>
<protein>
    <submittedName>
        <fullName evidence="5">Uncharacterized protein</fullName>
    </submittedName>
</protein>
<gene>
    <name evidence="5" type="ORF">F4553_005263</name>
</gene>
<feature type="transmembrane region" description="Helical" evidence="2">
    <location>
        <begin position="465"/>
        <end position="486"/>
    </location>
</feature>
<organism evidence="5 6">
    <name type="scientific">Allocatelliglobosispora scoriae</name>
    <dbReference type="NCBI Taxonomy" id="643052"/>
    <lineage>
        <taxon>Bacteria</taxon>
        <taxon>Bacillati</taxon>
        <taxon>Actinomycetota</taxon>
        <taxon>Actinomycetes</taxon>
        <taxon>Micromonosporales</taxon>
        <taxon>Micromonosporaceae</taxon>
        <taxon>Allocatelliglobosispora</taxon>
    </lineage>
</organism>
<feature type="domain" description="CASPASE and TPR Repeat-Associated C-terminal" evidence="4">
    <location>
        <begin position="226"/>
        <end position="361"/>
    </location>
</feature>
<keyword evidence="6" id="KW-1185">Reference proteome</keyword>
<keyword evidence="2" id="KW-0472">Membrane</keyword>
<dbReference type="AlphaFoldDB" id="A0A841BUK7"/>
<comment type="caution">
    <text evidence="5">The sequence shown here is derived from an EMBL/GenBank/DDBJ whole genome shotgun (WGS) entry which is preliminary data.</text>
</comment>
<evidence type="ECO:0000313" key="6">
    <source>
        <dbReference type="Proteomes" id="UP000587527"/>
    </source>
</evidence>
<dbReference type="Proteomes" id="UP000587527">
    <property type="component" value="Unassembled WGS sequence"/>
</dbReference>
<accession>A0A841BUK7</accession>
<feature type="compositionally biased region" description="Low complexity" evidence="1">
    <location>
        <begin position="524"/>
        <end position="538"/>
    </location>
</feature>
<dbReference type="EMBL" id="JACHMN010000002">
    <property type="protein sequence ID" value="MBB5871884.1"/>
    <property type="molecule type" value="Genomic_DNA"/>
</dbReference>
<keyword evidence="2" id="KW-1133">Transmembrane helix</keyword>
<evidence type="ECO:0000256" key="1">
    <source>
        <dbReference type="SAM" id="MobiDB-lite"/>
    </source>
</evidence>
<dbReference type="RefSeq" id="WP_184840237.1">
    <property type="nucleotide sequence ID" value="NZ_JACHMN010000002.1"/>
</dbReference>
<name>A0A841BUK7_9ACTN</name>
<feature type="transmembrane region" description="Helical" evidence="2">
    <location>
        <begin position="425"/>
        <end position="444"/>
    </location>
</feature>
<dbReference type="Pfam" id="PF20269">
    <property type="entry name" value="CATRA-N"/>
    <property type="match status" value="1"/>
</dbReference>
<feature type="domain" description="CASPASE and TPR Repeat-Associated N-terminal" evidence="3">
    <location>
        <begin position="8"/>
        <end position="220"/>
    </location>
</feature>
<dbReference type="InterPro" id="IPR046923">
    <property type="entry name" value="CATRA-C"/>
</dbReference>
<feature type="transmembrane region" description="Helical" evidence="2">
    <location>
        <begin position="492"/>
        <end position="513"/>
    </location>
</feature>
<feature type="region of interest" description="Disordered" evidence="1">
    <location>
        <begin position="515"/>
        <end position="538"/>
    </location>
</feature>
<dbReference type="NCBIfam" id="NF038357">
    <property type="entry name" value="BN6_48550_fam"/>
    <property type="match status" value="1"/>
</dbReference>
<feature type="region of interest" description="Disordered" evidence="1">
    <location>
        <begin position="49"/>
        <end position="73"/>
    </location>
</feature>